<evidence type="ECO:0000256" key="4">
    <source>
        <dbReference type="ARBA" id="ARBA00022723"/>
    </source>
</evidence>
<dbReference type="NCBIfam" id="TIGR02491">
    <property type="entry name" value="NrdG"/>
    <property type="match status" value="1"/>
</dbReference>
<dbReference type="GO" id="GO:0004748">
    <property type="term" value="F:ribonucleoside-diphosphate reductase activity, thioredoxin disulfide as acceptor"/>
    <property type="evidence" value="ECO:0007669"/>
    <property type="project" value="TreeGrafter"/>
</dbReference>
<keyword evidence="2" id="KW-0004">4Fe-4S</keyword>
<evidence type="ECO:0000313" key="7">
    <source>
        <dbReference type="EMBL" id="AJH00830.1"/>
    </source>
</evidence>
<dbReference type="GO" id="GO:0051539">
    <property type="term" value="F:4 iron, 4 sulfur cluster binding"/>
    <property type="evidence" value="ECO:0007669"/>
    <property type="project" value="UniProtKB-KW"/>
</dbReference>
<evidence type="ECO:0000256" key="6">
    <source>
        <dbReference type="ARBA" id="ARBA00023014"/>
    </source>
</evidence>
<dbReference type="STRING" id="1520.LF65_04290"/>
<proteinExistence type="predicted"/>
<dbReference type="GO" id="GO:0043365">
    <property type="term" value="F:[formate-C-acetyltransferase]-activating enzyme activity"/>
    <property type="evidence" value="ECO:0007669"/>
    <property type="project" value="InterPro"/>
</dbReference>
<evidence type="ECO:0000256" key="2">
    <source>
        <dbReference type="ARBA" id="ARBA00022485"/>
    </source>
</evidence>
<dbReference type="PANTHER" id="PTHR30352">
    <property type="entry name" value="PYRUVATE FORMATE-LYASE-ACTIVATING ENZYME"/>
    <property type="match status" value="1"/>
</dbReference>
<sequence>MKIRVYRILRNTRVEGPGIRFCLWVQGCPIQCDGCFAKETWSFDSGQLFSVDEIFSMIKECDEIEGVTFLGGEPFVQAEALYELGRKIKAAGLTILSFTGYTYEYILNTNKKEWNDLLSIIDLLIDGPFEKNKFDISRPWVGSSNQNYRFLSPKYEHLKNNLGSIKNKVEVRVNENGSVFINGMGDFEDIKRNLRIWGAEEYNEFRK</sequence>
<dbReference type="RefSeq" id="WP_041898792.1">
    <property type="nucleotide sequence ID" value="NZ_CP010086.2"/>
</dbReference>
<evidence type="ECO:0000256" key="3">
    <source>
        <dbReference type="ARBA" id="ARBA00022691"/>
    </source>
</evidence>
<dbReference type="OrthoDB" id="9782387at2"/>
<dbReference type="PANTHER" id="PTHR30352:SF2">
    <property type="entry name" value="ANAEROBIC RIBONUCLEOSIDE-TRIPHOSPHATE REDUCTASE-ACTIVATING PROTEIN"/>
    <property type="match status" value="1"/>
</dbReference>
<keyword evidence="4" id="KW-0479">Metal-binding</keyword>
<dbReference type="SFLD" id="SFLDG01066">
    <property type="entry name" value="organic_radical-activating_enz"/>
    <property type="match status" value="1"/>
</dbReference>
<dbReference type="SFLD" id="SFLDF00299">
    <property type="entry name" value="anaerobic_ribonucleoside-triph"/>
    <property type="match status" value="1"/>
</dbReference>
<accession>A0A0B5QEW6</accession>
<evidence type="ECO:0000256" key="5">
    <source>
        <dbReference type="ARBA" id="ARBA00023004"/>
    </source>
</evidence>
<dbReference type="AlphaFoldDB" id="A0A0B5QEW6"/>
<name>A0A0B5QEW6_CLOBE</name>
<dbReference type="SFLD" id="SFLDS00029">
    <property type="entry name" value="Radical_SAM"/>
    <property type="match status" value="1"/>
</dbReference>
<dbReference type="Gene3D" id="3.20.20.70">
    <property type="entry name" value="Aldolase class I"/>
    <property type="match status" value="1"/>
</dbReference>
<dbReference type="EMBL" id="CP010086">
    <property type="protein sequence ID" value="AJH00830.1"/>
    <property type="molecule type" value="Genomic_DNA"/>
</dbReference>
<dbReference type="SFLD" id="SFLDG01063">
    <property type="entry name" value="activating_enzymes__group_1"/>
    <property type="match status" value="1"/>
</dbReference>
<dbReference type="Proteomes" id="UP000031866">
    <property type="component" value="Chromosome"/>
</dbReference>
<reference evidence="8" key="1">
    <citation type="submission" date="2014-12" db="EMBL/GenBank/DDBJ databases">
        <title>Genome sequence of Clostridium beijerinckii strain 59B.</title>
        <authorList>
            <person name="Little G.T."/>
            <person name="Minton N.P."/>
        </authorList>
    </citation>
    <scope>NUCLEOTIDE SEQUENCE [LARGE SCALE GENOMIC DNA]</scope>
    <source>
        <strain evidence="8">59B</strain>
    </source>
</reference>
<protein>
    <submittedName>
        <fullName evidence="7">Ribonucleoside-triphosphate reductase activating protein</fullName>
    </submittedName>
</protein>
<dbReference type="CDD" id="cd01335">
    <property type="entry name" value="Radical_SAM"/>
    <property type="match status" value="1"/>
</dbReference>
<comment type="cofactor">
    <cofactor evidence="1">
        <name>[4Fe-4S] cluster</name>
        <dbReference type="ChEBI" id="CHEBI:49883"/>
    </cofactor>
</comment>
<keyword evidence="6" id="KW-0411">Iron-sulfur</keyword>
<dbReference type="Pfam" id="PF13353">
    <property type="entry name" value="Fer4_12"/>
    <property type="match status" value="1"/>
</dbReference>
<dbReference type="KEGG" id="cbei:LF65_04290"/>
<gene>
    <name evidence="7" type="ORF">LF65_04290</name>
</gene>
<evidence type="ECO:0000313" key="8">
    <source>
        <dbReference type="Proteomes" id="UP000031866"/>
    </source>
</evidence>
<evidence type="ECO:0000256" key="1">
    <source>
        <dbReference type="ARBA" id="ARBA00001966"/>
    </source>
</evidence>
<dbReference type="InterPro" id="IPR007197">
    <property type="entry name" value="rSAM"/>
</dbReference>
<organism evidence="7 8">
    <name type="scientific">Clostridium beijerinckii</name>
    <name type="common">Clostridium MP</name>
    <dbReference type="NCBI Taxonomy" id="1520"/>
    <lineage>
        <taxon>Bacteria</taxon>
        <taxon>Bacillati</taxon>
        <taxon>Bacillota</taxon>
        <taxon>Clostridia</taxon>
        <taxon>Eubacteriales</taxon>
        <taxon>Clostridiaceae</taxon>
        <taxon>Clostridium</taxon>
    </lineage>
</organism>
<dbReference type="InterPro" id="IPR058240">
    <property type="entry name" value="rSAM_sf"/>
</dbReference>
<dbReference type="InterPro" id="IPR013785">
    <property type="entry name" value="Aldolase_TIM"/>
</dbReference>
<dbReference type="InterPro" id="IPR012837">
    <property type="entry name" value="NrdG"/>
</dbReference>
<keyword evidence="5" id="KW-0408">Iron</keyword>
<dbReference type="GO" id="GO:0046872">
    <property type="term" value="F:metal ion binding"/>
    <property type="evidence" value="ECO:0007669"/>
    <property type="project" value="UniProtKB-KW"/>
</dbReference>
<dbReference type="InterPro" id="IPR034457">
    <property type="entry name" value="Organic_radical-activating"/>
</dbReference>
<keyword evidence="3" id="KW-0949">S-adenosyl-L-methionine</keyword>
<dbReference type="SUPFAM" id="SSF102114">
    <property type="entry name" value="Radical SAM enzymes"/>
    <property type="match status" value="1"/>
</dbReference>